<evidence type="ECO:0008006" key="4">
    <source>
        <dbReference type="Google" id="ProtNLM"/>
    </source>
</evidence>
<accession>B5HR00</accession>
<dbReference type="Proteomes" id="UP000002785">
    <property type="component" value="Chromosome"/>
</dbReference>
<feature type="transmembrane region" description="Helical" evidence="1">
    <location>
        <begin position="6"/>
        <end position="28"/>
    </location>
</feature>
<protein>
    <recommendedName>
        <fullName evidence="4">Secreted protein</fullName>
    </recommendedName>
</protein>
<proteinExistence type="predicted"/>
<keyword evidence="1" id="KW-0812">Transmembrane</keyword>
<reference evidence="2" key="1">
    <citation type="submission" date="2009-10" db="EMBL/GenBank/DDBJ databases">
        <title>The genome sequence of Streptomyces sviceus strain ATCC 29083.</title>
        <authorList>
            <consortium name="The Broad Institute Genome Sequencing Platform"/>
            <consortium name="Broad Institute Microbial Sequencing Center"/>
            <person name="Fischbach M."/>
            <person name="Godfrey P."/>
            <person name="Ward D."/>
            <person name="Young S."/>
            <person name="Zeng Q."/>
            <person name="Koehrsen M."/>
            <person name="Alvarado L."/>
            <person name="Berlin A.M."/>
            <person name="Bochicchio J."/>
            <person name="Borenstein D."/>
            <person name="Chapman S.B."/>
            <person name="Chen Z."/>
            <person name="Engels R."/>
            <person name="Freedman E."/>
            <person name="Gellesch M."/>
            <person name="Goldberg J."/>
            <person name="Griggs A."/>
            <person name="Gujja S."/>
            <person name="Heilman E.R."/>
            <person name="Heiman D.I."/>
            <person name="Hepburn T.A."/>
            <person name="Howarth C."/>
            <person name="Jen D."/>
            <person name="Larson L."/>
            <person name="Lewis B."/>
            <person name="Mehta T."/>
            <person name="Park D."/>
            <person name="Pearson M."/>
            <person name="Richards J."/>
            <person name="Roberts A."/>
            <person name="Saif S."/>
            <person name="Shea T.D."/>
            <person name="Shenoy N."/>
            <person name="Sisk P."/>
            <person name="Stolte C."/>
            <person name="Sykes S.N."/>
            <person name="Thomson T."/>
            <person name="Walk T."/>
            <person name="White J."/>
            <person name="Yandava C."/>
            <person name="Straight P."/>
            <person name="Clardy J."/>
            <person name="Hung D."/>
            <person name="Kolter R."/>
            <person name="Mekalanos J."/>
            <person name="Walker S."/>
            <person name="Walsh C.T."/>
            <person name="Wieland-Brown L.C."/>
            <person name="Haas B."/>
            <person name="Nusbaum C."/>
            <person name="Birren B."/>
        </authorList>
    </citation>
    <scope>NUCLEOTIDE SEQUENCE [LARGE SCALE GENOMIC DNA]</scope>
    <source>
        <strain evidence="2">ATCC 29083</strain>
    </source>
</reference>
<dbReference type="AlphaFoldDB" id="B5HR00"/>
<dbReference type="RefSeq" id="WP_007381213.1">
    <property type="nucleotide sequence ID" value="NZ_CM000951.1"/>
</dbReference>
<keyword evidence="1" id="KW-1133">Transmembrane helix</keyword>
<dbReference type="HOGENOM" id="CLU_3141412_0_0_11"/>
<sequence length="49" mass="5453">MSLPEVLLLLLLPLVCVISLLVAFLAALRGLHGNQRLSAFRTFVRALHR</sequence>
<evidence type="ECO:0000313" key="3">
    <source>
        <dbReference type="Proteomes" id="UP000002785"/>
    </source>
</evidence>
<keyword evidence="3" id="KW-1185">Reference proteome</keyword>
<organism evidence="2 3">
    <name type="scientific">Streptomyces sviceus (strain ATCC 29083 / DSM 924 / JCM 4929 / NBRC 13980 / NCIMB 11184 / NRRL 5439 / UC 5370)</name>
    <dbReference type="NCBI Taxonomy" id="463191"/>
    <lineage>
        <taxon>Bacteria</taxon>
        <taxon>Bacillati</taxon>
        <taxon>Actinomycetota</taxon>
        <taxon>Actinomycetes</taxon>
        <taxon>Kitasatosporales</taxon>
        <taxon>Streptomycetaceae</taxon>
        <taxon>Streptomyces</taxon>
    </lineage>
</organism>
<dbReference type="EMBL" id="CM000951">
    <property type="protein sequence ID" value="EDY55255.1"/>
    <property type="molecule type" value="Genomic_DNA"/>
</dbReference>
<gene>
    <name evidence="2" type="ORF">SSEG_01835</name>
</gene>
<evidence type="ECO:0000256" key="1">
    <source>
        <dbReference type="SAM" id="Phobius"/>
    </source>
</evidence>
<evidence type="ECO:0000313" key="2">
    <source>
        <dbReference type="EMBL" id="EDY55255.1"/>
    </source>
</evidence>
<name>B5HR00_STRX2</name>
<keyword evidence="1" id="KW-0472">Membrane</keyword>